<evidence type="ECO:0000256" key="1">
    <source>
        <dbReference type="ARBA" id="ARBA00038479"/>
    </source>
</evidence>
<dbReference type="Pfam" id="PF03966">
    <property type="entry name" value="Trm112p"/>
    <property type="match status" value="1"/>
</dbReference>
<dbReference type="GeneID" id="110121740"/>
<dbReference type="RefSeq" id="XP_070308226.1">
    <property type="nucleotide sequence ID" value="XM_070452125.1"/>
</dbReference>
<comment type="similarity">
    <text evidence="1">Belongs to the PREY family.</text>
</comment>
<dbReference type="PANTHER" id="PTHR33505:SF4">
    <property type="entry name" value="PROTEIN PREY, MITOCHONDRIAL"/>
    <property type="match status" value="1"/>
</dbReference>
<evidence type="ECO:0000313" key="3">
    <source>
        <dbReference type="Proteomes" id="UP001652640"/>
    </source>
</evidence>
<evidence type="ECO:0000256" key="2">
    <source>
        <dbReference type="ARBA" id="ARBA00040939"/>
    </source>
</evidence>
<reference evidence="4" key="2">
    <citation type="submission" date="2025-08" db="UniProtKB">
        <authorList>
            <consortium name="RefSeq"/>
        </authorList>
    </citation>
    <scope>IDENTIFICATION</scope>
    <source>
        <tissue evidence="4">Tongue muscle</tissue>
    </source>
</reference>
<sequence length="140" mass="15354">MLSGVCGRLASALRGTRAPPSAVALRCVHASSSRPSADKSERTEKPPRAFDQALLEFLVCPLSKKPLRQRNRKEKGKLDDLRLAWTVARVNKALVCEEEGGRAEKMSSGGQWQVAFEEILQIPLGGALTQADLQNFQKLL</sequence>
<dbReference type="InterPro" id="IPR005651">
    <property type="entry name" value="Trm112-like"/>
</dbReference>
<keyword evidence="3" id="KW-1185">Reference proteome</keyword>
<proteinExistence type="inferred from homology"/>
<organism evidence="3 4">
    <name type="scientific">Odocoileus virginianus</name>
    <name type="common">White-tailed deer</name>
    <dbReference type="NCBI Taxonomy" id="9874"/>
    <lineage>
        <taxon>Eukaryota</taxon>
        <taxon>Metazoa</taxon>
        <taxon>Chordata</taxon>
        <taxon>Craniata</taxon>
        <taxon>Vertebrata</taxon>
        <taxon>Euteleostomi</taxon>
        <taxon>Mammalia</taxon>
        <taxon>Eutheria</taxon>
        <taxon>Laurasiatheria</taxon>
        <taxon>Artiodactyla</taxon>
        <taxon>Ruminantia</taxon>
        <taxon>Pecora</taxon>
        <taxon>Cervidae</taxon>
        <taxon>Odocoileinae</taxon>
        <taxon>Odocoileus</taxon>
    </lineage>
</organism>
<name>A0ABM4GY31_ODOVR</name>
<protein>
    <recommendedName>
        <fullName evidence="2">Protein preY, mitochondrial</fullName>
    </recommendedName>
</protein>
<evidence type="ECO:0000313" key="4">
    <source>
        <dbReference type="RefSeq" id="XP_070308226.1"/>
    </source>
</evidence>
<accession>A0ABM4GY31</accession>
<gene>
    <name evidence="4" type="primary">PYURF</name>
</gene>
<reference evidence="3" key="1">
    <citation type="journal article" date="2022" name="J. Hered.">
        <title>A De Novo Chromosome-Level Genome Assembly of the White-Tailed Deer, Odocoileus Virginianus.</title>
        <authorList>
            <person name="London E.W."/>
            <person name="Roca A.L."/>
            <person name="Novakofski J.E."/>
            <person name="Mateus-Pinilla N.E."/>
        </authorList>
    </citation>
    <scope>NUCLEOTIDE SEQUENCE [LARGE SCALE GENOMIC DNA]</scope>
</reference>
<dbReference type="Proteomes" id="UP001652640">
    <property type="component" value="Chromosome 21"/>
</dbReference>
<dbReference type="PANTHER" id="PTHR33505">
    <property type="entry name" value="ZGC:162634"/>
    <property type="match status" value="1"/>
</dbReference>